<reference evidence="2" key="1">
    <citation type="submission" date="2016-08" db="EMBL/GenBank/DDBJ databases">
        <authorList>
            <person name="Varghese N."/>
            <person name="Submissions Spin"/>
        </authorList>
    </citation>
    <scope>NUCLEOTIDE SEQUENCE [LARGE SCALE GENOMIC DNA]</scope>
    <source>
        <strain evidence="2">R-52791</strain>
    </source>
</reference>
<organism evidence="1 2">
    <name type="scientific">Bifidobacterium commune</name>
    <dbReference type="NCBI Taxonomy" id="1505727"/>
    <lineage>
        <taxon>Bacteria</taxon>
        <taxon>Bacillati</taxon>
        <taxon>Actinomycetota</taxon>
        <taxon>Actinomycetes</taxon>
        <taxon>Bifidobacteriales</taxon>
        <taxon>Bifidobacteriaceae</taxon>
        <taxon>Bifidobacterium</taxon>
    </lineage>
</organism>
<evidence type="ECO:0000313" key="1">
    <source>
        <dbReference type="EMBL" id="SCC79208.1"/>
    </source>
</evidence>
<proteinExistence type="predicted"/>
<sequence length="77" mass="8955">MTRGFDKPDAVFASDCVYGETDGRIYENRNRIHRRIDDAIERRIVLTWKITNSLTPVEEKDGLPSPYFGHAWLTMLV</sequence>
<dbReference type="STRING" id="1505727.GA0061077_0625"/>
<keyword evidence="2" id="KW-1185">Reference proteome</keyword>
<name>A0A1C4H3K4_9BIFI</name>
<accession>A0A1C4H3K4</accession>
<gene>
    <name evidence="1" type="ORF">GA0061077_0625</name>
</gene>
<dbReference type="Proteomes" id="UP000242610">
    <property type="component" value="Unassembled WGS sequence"/>
</dbReference>
<dbReference type="OrthoDB" id="4203328at2"/>
<protein>
    <submittedName>
        <fullName evidence="1">Uncharacterized protein</fullName>
    </submittedName>
</protein>
<dbReference type="AlphaFoldDB" id="A0A1C4H3K4"/>
<evidence type="ECO:0000313" key="2">
    <source>
        <dbReference type="Proteomes" id="UP000242610"/>
    </source>
</evidence>
<dbReference type="RefSeq" id="WP_091847424.1">
    <property type="nucleotide sequence ID" value="NZ_FMBL01000001.1"/>
</dbReference>
<dbReference type="EMBL" id="FMBL01000001">
    <property type="protein sequence ID" value="SCC79208.1"/>
    <property type="molecule type" value="Genomic_DNA"/>
</dbReference>